<feature type="region of interest" description="Disordered" evidence="1">
    <location>
        <begin position="1"/>
        <end position="40"/>
    </location>
</feature>
<dbReference type="AlphaFoldDB" id="A0A918F0L5"/>
<feature type="compositionally biased region" description="Low complexity" evidence="1">
    <location>
        <begin position="13"/>
        <end position="26"/>
    </location>
</feature>
<evidence type="ECO:0000313" key="5">
    <source>
        <dbReference type="EMBL" id="GGQ89215.1"/>
    </source>
</evidence>
<evidence type="ECO:0000313" key="6">
    <source>
        <dbReference type="Proteomes" id="UP000656732"/>
    </source>
</evidence>
<evidence type="ECO:0000256" key="2">
    <source>
        <dbReference type="SAM" id="Phobius"/>
    </source>
</evidence>
<name>A0A918F0L5_9ACTN</name>
<keyword evidence="6" id="KW-1185">Reference proteome</keyword>
<keyword evidence="2" id="KW-0812">Transmembrane</keyword>
<proteinExistence type="predicted"/>
<feature type="domain" description="Septum formation-related" evidence="4">
    <location>
        <begin position="151"/>
        <end position="247"/>
    </location>
</feature>
<gene>
    <name evidence="5" type="ORF">GCM10010280_40900</name>
</gene>
<feature type="region of interest" description="Disordered" evidence="1">
    <location>
        <begin position="377"/>
        <end position="404"/>
    </location>
</feature>
<keyword evidence="2" id="KW-0472">Membrane</keyword>
<evidence type="ECO:0000259" key="4">
    <source>
        <dbReference type="Pfam" id="PF13845"/>
    </source>
</evidence>
<feature type="domain" description="DUF4190" evidence="3">
    <location>
        <begin position="68"/>
        <end position="122"/>
    </location>
</feature>
<feature type="transmembrane region" description="Helical" evidence="2">
    <location>
        <begin position="104"/>
        <end position="123"/>
    </location>
</feature>
<protein>
    <submittedName>
        <fullName evidence="5">Membrane protein</fullName>
    </submittedName>
</protein>
<reference evidence="5" key="2">
    <citation type="submission" date="2020-09" db="EMBL/GenBank/DDBJ databases">
        <authorList>
            <person name="Sun Q."/>
            <person name="Ohkuma M."/>
        </authorList>
    </citation>
    <scope>NUCLEOTIDE SEQUENCE</scope>
    <source>
        <strain evidence="5">JCM 4403</strain>
    </source>
</reference>
<reference evidence="5" key="1">
    <citation type="journal article" date="2014" name="Int. J. Syst. Evol. Microbiol.">
        <title>Complete genome sequence of Corynebacterium casei LMG S-19264T (=DSM 44701T), isolated from a smear-ripened cheese.</title>
        <authorList>
            <consortium name="US DOE Joint Genome Institute (JGI-PGF)"/>
            <person name="Walter F."/>
            <person name="Albersmeier A."/>
            <person name="Kalinowski J."/>
            <person name="Ruckert C."/>
        </authorList>
    </citation>
    <scope>NUCLEOTIDE SEQUENCE</scope>
    <source>
        <strain evidence="5">JCM 4403</strain>
    </source>
</reference>
<evidence type="ECO:0000256" key="1">
    <source>
        <dbReference type="SAM" id="MobiDB-lite"/>
    </source>
</evidence>
<accession>A0A918F0L5</accession>
<sequence>MRLVSIPPPYGPPHSHGPQDPSGQYPAGPPPGAQPPPQYPYGAQPGFAPYGLYGPYGPRPPVAVNGVAIAALVLGLLCFVPAVGLVLGLIALRQIKRRGERGRGMAVAGAVLSSAGLALWTLMLATGAAADFWEGVKEGARAESVLALRAGDCFNSPTGLEGWADEATKVPCARKHDGEVFALVTLPGGAYPGEDSLTGTADERCYDLVDGYVMDRWALPDTVDVYYYLPTEDSWRFGDRGITCVLGERDGRSPLTGSLRRDETTLDAHQLAYLEAAGVLNAALDDHPGTEFAEDDLPGHTAWADEVATALAEQTRMLRAHTWPAGAQTPLDELADGLAEAEKEWVRAAEATDADTYYAHSDRGLTLIDPRQSVTARKALGLATSPPRHEEERGEAPESGDMKV</sequence>
<organism evidence="5 6">
    <name type="scientific">Streptomyces pilosus</name>
    <dbReference type="NCBI Taxonomy" id="28893"/>
    <lineage>
        <taxon>Bacteria</taxon>
        <taxon>Bacillati</taxon>
        <taxon>Actinomycetota</taxon>
        <taxon>Actinomycetes</taxon>
        <taxon>Kitasatosporales</taxon>
        <taxon>Streptomycetaceae</taxon>
        <taxon>Streptomyces</taxon>
    </lineage>
</organism>
<comment type="caution">
    <text evidence="5">The sequence shown here is derived from an EMBL/GenBank/DDBJ whole genome shotgun (WGS) entry which is preliminary data.</text>
</comment>
<keyword evidence="2" id="KW-1133">Transmembrane helix</keyword>
<dbReference type="InterPro" id="IPR026004">
    <property type="entry name" value="Septum_form"/>
</dbReference>
<feature type="compositionally biased region" description="Pro residues" evidence="1">
    <location>
        <begin position="1"/>
        <end position="12"/>
    </location>
</feature>
<feature type="transmembrane region" description="Helical" evidence="2">
    <location>
        <begin position="67"/>
        <end position="92"/>
    </location>
</feature>
<feature type="compositionally biased region" description="Basic and acidic residues" evidence="1">
    <location>
        <begin position="387"/>
        <end position="404"/>
    </location>
</feature>
<evidence type="ECO:0000259" key="3">
    <source>
        <dbReference type="Pfam" id="PF13828"/>
    </source>
</evidence>
<dbReference type="Pfam" id="PF13845">
    <property type="entry name" value="Septum_form"/>
    <property type="match status" value="1"/>
</dbReference>
<dbReference type="InterPro" id="IPR025241">
    <property type="entry name" value="DUF4190"/>
</dbReference>
<dbReference type="Proteomes" id="UP000656732">
    <property type="component" value="Unassembled WGS sequence"/>
</dbReference>
<feature type="compositionally biased region" description="Pro residues" evidence="1">
    <location>
        <begin position="27"/>
        <end position="39"/>
    </location>
</feature>
<dbReference type="EMBL" id="BMTU01000007">
    <property type="protein sequence ID" value="GGQ89215.1"/>
    <property type="molecule type" value="Genomic_DNA"/>
</dbReference>
<dbReference type="Pfam" id="PF13828">
    <property type="entry name" value="DUF4190"/>
    <property type="match status" value="1"/>
</dbReference>